<sequence>MIKAISTLIIIGLVYFFFIREDLPKYVQFQGQQFGPGVLLKSNDSNSKLFRYNSESTTNSDYIMLLKPDKDTAPSKEFAKLFSTHFSRQGFSFQSQGDRMLGIGKQGVIYMINLPALDVVAMLIVATKADKPESIYEAGRIFSSLREIQL</sequence>
<reference evidence="1" key="1">
    <citation type="submission" date="2018-06" db="EMBL/GenBank/DDBJ databases">
        <authorList>
            <person name="Zhirakovskaya E."/>
        </authorList>
    </citation>
    <scope>NUCLEOTIDE SEQUENCE</scope>
</reference>
<dbReference type="EMBL" id="UOFT01000027">
    <property type="protein sequence ID" value="VAW92626.1"/>
    <property type="molecule type" value="Genomic_DNA"/>
</dbReference>
<accession>A0A3B1AIX8</accession>
<protein>
    <submittedName>
        <fullName evidence="1">Uncharacterized protein</fullName>
    </submittedName>
</protein>
<name>A0A3B1AIX8_9ZZZZ</name>
<gene>
    <name evidence="1" type="ORF">MNBD_GAMMA23-2450</name>
</gene>
<proteinExistence type="predicted"/>
<dbReference type="AlphaFoldDB" id="A0A3B1AIX8"/>
<evidence type="ECO:0000313" key="1">
    <source>
        <dbReference type="EMBL" id="VAW92626.1"/>
    </source>
</evidence>
<organism evidence="1">
    <name type="scientific">hydrothermal vent metagenome</name>
    <dbReference type="NCBI Taxonomy" id="652676"/>
    <lineage>
        <taxon>unclassified sequences</taxon>
        <taxon>metagenomes</taxon>
        <taxon>ecological metagenomes</taxon>
    </lineage>
</organism>